<sequence>MTETKKQQRSVLITGCSEGGIGHALAKEFHRRGLQVFATARNLAKVEHLRALAGLEMIQLDVADPASVRAAADEVRTRTGGALDYLVNNAGAGYQVPLLDAGLDEGRKLFEVNLWGLLAVTQAFAPLLVESAVRGGKPRVVNIGSVVSRVQMPWGGLYNASKGAMASLNDALRMELRPLGVGVLHVVTGGVSTKFYGNSAGQKLPEGSLYSPIRADIEQAVAGHTASTLQTMTPEKYAQKVVSNTLSSWPTTTYWVGGSAWSSYMGVKFGWDSICDLIVGYMTGMLALRKKYLAATRSKKA</sequence>
<dbReference type="InParanoid" id="W3WS58"/>
<dbReference type="InterPro" id="IPR036291">
    <property type="entry name" value="NAD(P)-bd_dom_sf"/>
</dbReference>
<protein>
    <submittedName>
        <fullName evidence="5">Uncharacterized protein</fullName>
    </submittedName>
</protein>
<dbReference type="FunCoup" id="W3WS58">
    <property type="interactions" value="274"/>
</dbReference>
<dbReference type="Proteomes" id="UP000030651">
    <property type="component" value="Unassembled WGS sequence"/>
</dbReference>
<dbReference type="GO" id="GO:0019433">
    <property type="term" value="P:triglyceride catabolic process"/>
    <property type="evidence" value="ECO:0007669"/>
    <property type="project" value="TreeGrafter"/>
</dbReference>
<dbReference type="EMBL" id="KI912117">
    <property type="protein sequence ID" value="ETS76685.1"/>
    <property type="molecule type" value="Genomic_DNA"/>
</dbReference>
<evidence type="ECO:0000313" key="5">
    <source>
        <dbReference type="EMBL" id="ETS76685.1"/>
    </source>
</evidence>
<evidence type="ECO:0000256" key="4">
    <source>
        <dbReference type="RuleBase" id="RU000363"/>
    </source>
</evidence>
<dbReference type="GO" id="GO:0005783">
    <property type="term" value="C:endoplasmic reticulum"/>
    <property type="evidence" value="ECO:0007669"/>
    <property type="project" value="TreeGrafter"/>
</dbReference>
<evidence type="ECO:0000313" key="6">
    <source>
        <dbReference type="Proteomes" id="UP000030651"/>
    </source>
</evidence>
<dbReference type="PROSITE" id="PS00061">
    <property type="entry name" value="ADH_SHORT"/>
    <property type="match status" value="1"/>
</dbReference>
<dbReference type="InterPro" id="IPR020904">
    <property type="entry name" value="Sc_DH/Rdtase_CS"/>
</dbReference>
<evidence type="ECO:0000256" key="2">
    <source>
        <dbReference type="ARBA" id="ARBA00022857"/>
    </source>
</evidence>
<gene>
    <name evidence="5" type="ORF">PFICI_12072</name>
</gene>
<dbReference type="GO" id="GO:0004806">
    <property type="term" value="F:triacylglycerol lipase activity"/>
    <property type="evidence" value="ECO:0007669"/>
    <property type="project" value="TreeGrafter"/>
</dbReference>
<comment type="similarity">
    <text evidence="1 4">Belongs to the short-chain dehydrogenases/reductases (SDR) family.</text>
</comment>
<name>W3WS58_PESFW</name>
<dbReference type="OMA" id="KMPLPWQ"/>
<dbReference type="Pfam" id="PF00106">
    <property type="entry name" value="adh_short"/>
    <property type="match status" value="1"/>
</dbReference>
<dbReference type="GO" id="GO:0006654">
    <property type="term" value="P:phosphatidic acid biosynthetic process"/>
    <property type="evidence" value="ECO:0007669"/>
    <property type="project" value="TreeGrafter"/>
</dbReference>
<dbReference type="PANTHER" id="PTHR44169">
    <property type="entry name" value="NADPH-DEPENDENT 1-ACYLDIHYDROXYACETONE PHOSPHATE REDUCTASE"/>
    <property type="match status" value="1"/>
</dbReference>
<proteinExistence type="inferred from homology"/>
<evidence type="ECO:0000256" key="3">
    <source>
        <dbReference type="ARBA" id="ARBA00023002"/>
    </source>
</evidence>
<organism evidence="5 6">
    <name type="scientific">Pestalotiopsis fici (strain W106-1 / CGMCC3.15140)</name>
    <dbReference type="NCBI Taxonomy" id="1229662"/>
    <lineage>
        <taxon>Eukaryota</taxon>
        <taxon>Fungi</taxon>
        <taxon>Dikarya</taxon>
        <taxon>Ascomycota</taxon>
        <taxon>Pezizomycotina</taxon>
        <taxon>Sordariomycetes</taxon>
        <taxon>Xylariomycetidae</taxon>
        <taxon>Amphisphaeriales</taxon>
        <taxon>Sporocadaceae</taxon>
        <taxon>Pestalotiopsis</taxon>
    </lineage>
</organism>
<dbReference type="HOGENOM" id="CLU_010194_2_9_1"/>
<accession>W3WS58</accession>
<dbReference type="InterPro" id="IPR002347">
    <property type="entry name" value="SDR_fam"/>
</dbReference>
<dbReference type="AlphaFoldDB" id="W3WS58"/>
<dbReference type="SUPFAM" id="SSF51735">
    <property type="entry name" value="NAD(P)-binding Rossmann-fold domains"/>
    <property type="match status" value="1"/>
</dbReference>
<keyword evidence="2" id="KW-0521">NADP</keyword>
<keyword evidence="6" id="KW-1185">Reference proteome</keyword>
<dbReference type="CDD" id="cd05374">
    <property type="entry name" value="17beta-HSD-like_SDR_c"/>
    <property type="match status" value="1"/>
</dbReference>
<dbReference type="KEGG" id="pfy:PFICI_12072"/>
<keyword evidence="3" id="KW-0560">Oxidoreductase</keyword>
<dbReference type="PRINTS" id="PR00081">
    <property type="entry name" value="GDHRDH"/>
</dbReference>
<dbReference type="GO" id="GO:0000140">
    <property type="term" value="F:acylglycerone-phosphate reductase (NADP+) activity"/>
    <property type="evidence" value="ECO:0007669"/>
    <property type="project" value="TreeGrafter"/>
</dbReference>
<dbReference type="eggNOG" id="KOG1209">
    <property type="taxonomic scope" value="Eukaryota"/>
</dbReference>
<dbReference type="RefSeq" id="XP_007838844.1">
    <property type="nucleotide sequence ID" value="XM_007840653.1"/>
</dbReference>
<dbReference type="PRINTS" id="PR00080">
    <property type="entry name" value="SDRFAMILY"/>
</dbReference>
<dbReference type="Gene3D" id="3.40.50.720">
    <property type="entry name" value="NAD(P)-binding Rossmann-like Domain"/>
    <property type="match status" value="1"/>
</dbReference>
<dbReference type="PANTHER" id="PTHR44169:SF3">
    <property type="entry name" value="SHORT-CHAIN DEHYDROGENASE SRDE"/>
    <property type="match status" value="1"/>
</dbReference>
<dbReference type="OrthoDB" id="2102561at2759"/>
<dbReference type="GO" id="GO:0005811">
    <property type="term" value="C:lipid droplet"/>
    <property type="evidence" value="ECO:0007669"/>
    <property type="project" value="TreeGrafter"/>
</dbReference>
<evidence type="ECO:0000256" key="1">
    <source>
        <dbReference type="ARBA" id="ARBA00006484"/>
    </source>
</evidence>
<reference evidence="6" key="1">
    <citation type="journal article" date="2015" name="BMC Genomics">
        <title>Genomic and transcriptomic analysis of the endophytic fungus Pestalotiopsis fici reveals its lifestyle and high potential for synthesis of natural products.</title>
        <authorList>
            <person name="Wang X."/>
            <person name="Zhang X."/>
            <person name="Liu L."/>
            <person name="Xiang M."/>
            <person name="Wang W."/>
            <person name="Sun X."/>
            <person name="Che Y."/>
            <person name="Guo L."/>
            <person name="Liu G."/>
            <person name="Guo L."/>
            <person name="Wang C."/>
            <person name="Yin W.B."/>
            <person name="Stadler M."/>
            <person name="Zhang X."/>
            <person name="Liu X."/>
        </authorList>
    </citation>
    <scope>NUCLEOTIDE SEQUENCE [LARGE SCALE GENOMIC DNA]</scope>
    <source>
        <strain evidence="6">W106-1 / CGMCC3.15140</strain>
    </source>
</reference>
<dbReference type="GeneID" id="19277085"/>